<gene>
    <name evidence="2" type="ORF">CICLE_v10010131mg</name>
</gene>
<feature type="transmembrane region" description="Helical" evidence="1">
    <location>
        <begin position="12"/>
        <end position="34"/>
    </location>
</feature>
<dbReference type="Proteomes" id="UP000030687">
    <property type="component" value="Unassembled WGS sequence"/>
</dbReference>
<reference evidence="2 3" key="1">
    <citation type="submission" date="2013-10" db="EMBL/GenBank/DDBJ databases">
        <authorList>
            <consortium name="International Citrus Genome Consortium"/>
            <person name="Jenkins J."/>
            <person name="Schmutz J."/>
            <person name="Prochnik S."/>
            <person name="Rokhsar D."/>
            <person name="Gmitter F."/>
            <person name="Ollitrault P."/>
            <person name="Machado M."/>
            <person name="Talon M."/>
            <person name="Wincker P."/>
            <person name="Jaillon O."/>
            <person name="Morgante M."/>
        </authorList>
    </citation>
    <scope>NUCLEOTIDE SEQUENCE</scope>
    <source>
        <strain evidence="3">cv. Clemenules</strain>
    </source>
</reference>
<sequence length="66" mass="7856">MFHIQGIFTNEINFYFASHMCIQIFVTFDCYYLFIKNKVVIQKIVKFISSPRKKKCLAVMTILVNK</sequence>
<dbReference type="InParanoid" id="V4WGZ3"/>
<evidence type="ECO:0000313" key="3">
    <source>
        <dbReference type="Proteomes" id="UP000030687"/>
    </source>
</evidence>
<protein>
    <submittedName>
        <fullName evidence="2">Uncharacterized protein</fullName>
    </submittedName>
</protein>
<keyword evidence="1" id="KW-0812">Transmembrane</keyword>
<name>V4WGZ3_CITCL</name>
<dbReference type="EMBL" id="KI535697">
    <property type="protein sequence ID" value="ESR65949.1"/>
    <property type="molecule type" value="Genomic_DNA"/>
</dbReference>
<dbReference type="KEGG" id="cic:CICLE_v10010131mg"/>
<dbReference type="AlphaFoldDB" id="V4WGZ3"/>
<proteinExistence type="predicted"/>
<accession>V4WGZ3</accession>
<keyword evidence="3" id="KW-1185">Reference proteome</keyword>
<keyword evidence="1" id="KW-1133">Transmembrane helix</keyword>
<keyword evidence="1" id="KW-0472">Membrane</keyword>
<evidence type="ECO:0000256" key="1">
    <source>
        <dbReference type="SAM" id="Phobius"/>
    </source>
</evidence>
<organism evidence="2 3">
    <name type="scientific">Citrus clementina</name>
    <name type="common">Clementine</name>
    <name type="synonym">Citrus deliciosa x Citrus sinensis</name>
    <dbReference type="NCBI Taxonomy" id="85681"/>
    <lineage>
        <taxon>Eukaryota</taxon>
        <taxon>Viridiplantae</taxon>
        <taxon>Streptophyta</taxon>
        <taxon>Embryophyta</taxon>
        <taxon>Tracheophyta</taxon>
        <taxon>Spermatophyta</taxon>
        <taxon>Magnoliopsida</taxon>
        <taxon>eudicotyledons</taxon>
        <taxon>Gunneridae</taxon>
        <taxon>Pentapetalae</taxon>
        <taxon>rosids</taxon>
        <taxon>malvids</taxon>
        <taxon>Sapindales</taxon>
        <taxon>Rutaceae</taxon>
        <taxon>Aurantioideae</taxon>
        <taxon>Citrus</taxon>
    </lineage>
</organism>
<dbReference type="Gramene" id="ESR65949">
    <property type="protein sequence ID" value="ESR65949"/>
    <property type="gene ID" value="CICLE_v10010131mg"/>
</dbReference>
<evidence type="ECO:0000313" key="2">
    <source>
        <dbReference type="EMBL" id="ESR65949.1"/>
    </source>
</evidence>